<feature type="transmembrane region" description="Helical" evidence="6">
    <location>
        <begin position="55"/>
        <end position="73"/>
    </location>
</feature>
<dbReference type="EMBL" id="QFQS01000011">
    <property type="protein sequence ID" value="PZQ94969.1"/>
    <property type="molecule type" value="Genomic_DNA"/>
</dbReference>
<proteinExistence type="predicted"/>
<dbReference type="InterPro" id="IPR044770">
    <property type="entry name" value="MFS_spinster-like"/>
</dbReference>
<dbReference type="GO" id="GO:0022857">
    <property type="term" value="F:transmembrane transporter activity"/>
    <property type="evidence" value="ECO:0007669"/>
    <property type="project" value="InterPro"/>
</dbReference>
<dbReference type="InterPro" id="IPR020846">
    <property type="entry name" value="MFS_dom"/>
</dbReference>
<evidence type="ECO:0000313" key="9">
    <source>
        <dbReference type="Proteomes" id="UP000248975"/>
    </source>
</evidence>
<dbReference type="InterPro" id="IPR036259">
    <property type="entry name" value="MFS_trans_sf"/>
</dbReference>
<evidence type="ECO:0000256" key="2">
    <source>
        <dbReference type="ARBA" id="ARBA00022448"/>
    </source>
</evidence>
<evidence type="ECO:0000256" key="4">
    <source>
        <dbReference type="ARBA" id="ARBA00022989"/>
    </source>
</evidence>
<dbReference type="AlphaFoldDB" id="A0A2W5RZW9"/>
<keyword evidence="5 6" id="KW-0472">Membrane</keyword>
<sequence length="439" mass="45155">MRDVSMPQAGARGYAWYVAALLATGHLISFIDRFLMSLLMEPLKADLGVSDAQLGLLQGTGFVILYTLVAVPLGRMADTMNRRSLIIAGILLWSLATGLCGLADNFGSLFLARIAVGFGEAALVPAAMSLLAAYFPRRQLGRAVSLFTTGASLGKSAALIGGGAVLATVTAIGGMTLPGIGHLAPWQATFVIMAVPGFLLALLMLTVREPARVSATAGVSPSFGTAFQYVRQNGAAYATHTAAATIVVLLIQTIVAWMPSFYVRFFAMTSPQAGLTVGSIVLVAAPLGHLCGGMLTDNFQSRRAASPAAPVIVTGLLGAIPSILVFATSRNLAVSVVAAALLNFFLTLASPATLAGIQMLTPDRLRGVVTSMFLATATLIGIGCGPAMIGLLTDLLGGPNRLGQSLLIAVPILALSGAALALASRKPFERTTAASTATL</sequence>
<gene>
    <name evidence="8" type="ORF">DI533_20760</name>
</gene>
<feature type="transmembrane region" description="Helical" evidence="6">
    <location>
        <begin position="241"/>
        <end position="263"/>
    </location>
</feature>
<reference evidence="8 9" key="1">
    <citation type="submission" date="2017-08" db="EMBL/GenBank/DDBJ databases">
        <title>Infants hospitalized years apart are colonized by the same room-sourced microbial strains.</title>
        <authorList>
            <person name="Brooks B."/>
            <person name="Olm M.R."/>
            <person name="Firek B.A."/>
            <person name="Baker R."/>
            <person name="Thomas B.C."/>
            <person name="Morowitz M.J."/>
            <person name="Banfield J.F."/>
        </authorList>
    </citation>
    <scope>NUCLEOTIDE SEQUENCE [LARGE SCALE GENOMIC DNA]</scope>
    <source>
        <strain evidence="8">S2_003_000_R2_11</strain>
    </source>
</reference>
<feature type="transmembrane region" description="Helical" evidence="6">
    <location>
        <begin position="110"/>
        <end position="135"/>
    </location>
</feature>
<feature type="transmembrane region" description="Helical" evidence="6">
    <location>
        <begin position="275"/>
        <end position="296"/>
    </location>
</feature>
<evidence type="ECO:0000256" key="5">
    <source>
        <dbReference type="ARBA" id="ARBA00023136"/>
    </source>
</evidence>
<keyword evidence="3 6" id="KW-0812">Transmembrane</keyword>
<feature type="transmembrane region" description="Helical" evidence="6">
    <location>
        <begin position="156"/>
        <end position="180"/>
    </location>
</feature>
<feature type="transmembrane region" description="Helical" evidence="6">
    <location>
        <begin position="369"/>
        <end position="392"/>
    </location>
</feature>
<feature type="transmembrane region" description="Helical" evidence="6">
    <location>
        <begin position="333"/>
        <end position="357"/>
    </location>
</feature>
<feature type="transmembrane region" description="Helical" evidence="6">
    <location>
        <begin position="85"/>
        <end position="104"/>
    </location>
</feature>
<feature type="transmembrane region" description="Helical" evidence="6">
    <location>
        <begin position="186"/>
        <end position="205"/>
    </location>
</feature>
<dbReference type="Pfam" id="PF07690">
    <property type="entry name" value="MFS_1"/>
    <property type="match status" value="1"/>
</dbReference>
<feature type="transmembrane region" description="Helical" evidence="6">
    <location>
        <begin position="14"/>
        <end position="35"/>
    </location>
</feature>
<evidence type="ECO:0000256" key="1">
    <source>
        <dbReference type="ARBA" id="ARBA00004141"/>
    </source>
</evidence>
<dbReference type="Gene3D" id="1.20.1250.20">
    <property type="entry name" value="MFS general substrate transporter like domains"/>
    <property type="match status" value="2"/>
</dbReference>
<keyword evidence="2" id="KW-0813">Transport</keyword>
<organism evidence="8 9">
    <name type="scientific">Cereibacter sphaeroides</name>
    <name type="common">Rhodobacter sphaeroides</name>
    <dbReference type="NCBI Taxonomy" id="1063"/>
    <lineage>
        <taxon>Bacteria</taxon>
        <taxon>Pseudomonadati</taxon>
        <taxon>Pseudomonadota</taxon>
        <taxon>Alphaproteobacteria</taxon>
        <taxon>Rhodobacterales</taxon>
        <taxon>Paracoccaceae</taxon>
        <taxon>Cereibacter</taxon>
    </lineage>
</organism>
<keyword evidence="4 6" id="KW-1133">Transmembrane helix</keyword>
<accession>A0A2W5RZW9</accession>
<dbReference type="Proteomes" id="UP000248975">
    <property type="component" value="Unassembled WGS sequence"/>
</dbReference>
<evidence type="ECO:0000256" key="6">
    <source>
        <dbReference type="SAM" id="Phobius"/>
    </source>
</evidence>
<evidence type="ECO:0000313" key="8">
    <source>
        <dbReference type="EMBL" id="PZQ94969.1"/>
    </source>
</evidence>
<dbReference type="SUPFAM" id="SSF103473">
    <property type="entry name" value="MFS general substrate transporter"/>
    <property type="match status" value="1"/>
</dbReference>
<evidence type="ECO:0000256" key="3">
    <source>
        <dbReference type="ARBA" id="ARBA00022692"/>
    </source>
</evidence>
<feature type="transmembrane region" description="Helical" evidence="6">
    <location>
        <begin position="308"/>
        <end position="327"/>
    </location>
</feature>
<dbReference type="PANTHER" id="PTHR23505">
    <property type="entry name" value="SPINSTER"/>
    <property type="match status" value="1"/>
</dbReference>
<comment type="caution">
    <text evidence="8">The sequence shown here is derived from an EMBL/GenBank/DDBJ whole genome shotgun (WGS) entry which is preliminary data.</text>
</comment>
<feature type="transmembrane region" description="Helical" evidence="6">
    <location>
        <begin position="404"/>
        <end position="423"/>
    </location>
</feature>
<evidence type="ECO:0000259" key="7">
    <source>
        <dbReference type="PROSITE" id="PS50850"/>
    </source>
</evidence>
<dbReference type="PROSITE" id="PS50850">
    <property type="entry name" value="MFS"/>
    <property type="match status" value="1"/>
</dbReference>
<dbReference type="PANTHER" id="PTHR23505:SF79">
    <property type="entry name" value="PROTEIN SPINSTER"/>
    <property type="match status" value="1"/>
</dbReference>
<dbReference type="InterPro" id="IPR011701">
    <property type="entry name" value="MFS"/>
</dbReference>
<comment type="subcellular location">
    <subcellularLocation>
        <location evidence="1">Membrane</location>
        <topology evidence="1">Multi-pass membrane protein</topology>
    </subcellularLocation>
</comment>
<feature type="domain" description="Major facilitator superfamily (MFS) profile" evidence="7">
    <location>
        <begin position="18"/>
        <end position="429"/>
    </location>
</feature>
<dbReference type="GO" id="GO:0016020">
    <property type="term" value="C:membrane"/>
    <property type="evidence" value="ECO:0007669"/>
    <property type="project" value="UniProtKB-SubCell"/>
</dbReference>
<protein>
    <submittedName>
        <fullName evidence="8">MFS transporter</fullName>
    </submittedName>
</protein>
<name>A0A2W5RZW9_CERSP</name>